<dbReference type="EMBL" id="JARBHB010000009">
    <property type="protein sequence ID" value="KAJ8875003.1"/>
    <property type="molecule type" value="Genomic_DNA"/>
</dbReference>
<dbReference type="InterPro" id="IPR036397">
    <property type="entry name" value="RNaseH_sf"/>
</dbReference>
<name>A0ABQ9GSJ8_9NEOP</name>
<dbReference type="Proteomes" id="UP001159363">
    <property type="component" value="Chromosome 8"/>
</dbReference>
<keyword evidence="2" id="KW-1185">Reference proteome</keyword>
<reference evidence="1 2" key="1">
    <citation type="submission" date="2023-02" db="EMBL/GenBank/DDBJ databases">
        <title>LHISI_Scaffold_Assembly.</title>
        <authorList>
            <person name="Stuart O.P."/>
            <person name="Cleave R."/>
            <person name="Magrath M.J.L."/>
            <person name="Mikheyev A.S."/>
        </authorList>
    </citation>
    <scope>NUCLEOTIDE SEQUENCE [LARGE SCALE GENOMIC DNA]</scope>
    <source>
        <strain evidence="1">Daus_M_001</strain>
        <tissue evidence="1">Leg muscle</tissue>
    </source>
</reference>
<protein>
    <recommendedName>
        <fullName evidence="3">Tc1-like transposase DDE domain-containing protein</fullName>
    </recommendedName>
</protein>
<comment type="caution">
    <text evidence="1">The sequence shown here is derived from an EMBL/GenBank/DDBJ whole genome shotgun (WGS) entry which is preliminary data.</text>
</comment>
<sequence length="221" mass="24174">MAYSSLLPHHPALAFSTYPSPILLPFSAPFPVLAPPPPHTGSILLQHIPTFHHPLINAAASAGAHGRRGGREGNDAYPAAFILVSTLAEATVYFHPCSDAPLGNSSESLCAEGASWTRVTSRMIMPGAMFEKLLCSGTPNDNVRRLDWPVHSPDLNPIEHLWDELDRRVRARQARPKYIAQLVEWLQEEWRRIPVDVVQTLVESMPDRVAAVIATIGGPTG</sequence>
<evidence type="ECO:0000313" key="2">
    <source>
        <dbReference type="Proteomes" id="UP001159363"/>
    </source>
</evidence>
<accession>A0ABQ9GSJ8</accession>
<evidence type="ECO:0000313" key="1">
    <source>
        <dbReference type="EMBL" id="KAJ8875003.1"/>
    </source>
</evidence>
<evidence type="ECO:0008006" key="3">
    <source>
        <dbReference type="Google" id="ProtNLM"/>
    </source>
</evidence>
<proteinExistence type="predicted"/>
<dbReference type="Gene3D" id="3.30.420.10">
    <property type="entry name" value="Ribonuclease H-like superfamily/Ribonuclease H"/>
    <property type="match status" value="1"/>
</dbReference>
<organism evidence="1 2">
    <name type="scientific">Dryococelus australis</name>
    <dbReference type="NCBI Taxonomy" id="614101"/>
    <lineage>
        <taxon>Eukaryota</taxon>
        <taxon>Metazoa</taxon>
        <taxon>Ecdysozoa</taxon>
        <taxon>Arthropoda</taxon>
        <taxon>Hexapoda</taxon>
        <taxon>Insecta</taxon>
        <taxon>Pterygota</taxon>
        <taxon>Neoptera</taxon>
        <taxon>Polyneoptera</taxon>
        <taxon>Phasmatodea</taxon>
        <taxon>Verophasmatodea</taxon>
        <taxon>Anareolatae</taxon>
        <taxon>Phasmatidae</taxon>
        <taxon>Eurycanthinae</taxon>
        <taxon>Dryococelus</taxon>
    </lineage>
</organism>
<gene>
    <name evidence="1" type="ORF">PR048_022893</name>
</gene>